<comment type="caution">
    <text evidence="2">The sequence shown here is derived from an EMBL/GenBank/DDBJ whole genome shotgun (WGS) entry which is preliminary data.</text>
</comment>
<evidence type="ECO:0000313" key="3">
    <source>
        <dbReference type="Proteomes" id="UP000823615"/>
    </source>
</evidence>
<protein>
    <submittedName>
        <fullName evidence="2">DUF1016 family protein</fullName>
    </submittedName>
</protein>
<accession>A0A9D9E2M9</accession>
<dbReference type="PANTHER" id="PTHR30547:SF5">
    <property type="entry name" value="NUCLEASE YHCG-RELATED"/>
    <property type="match status" value="1"/>
</dbReference>
<feature type="domain" description="YhcG PDDEXK nuclease" evidence="1">
    <location>
        <begin position="14"/>
        <end position="71"/>
    </location>
</feature>
<dbReference type="AlphaFoldDB" id="A0A9D9E2M9"/>
<dbReference type="EMBL" id="JADIMT010000088">
    <property type="protein sequence ID" value="MBO8436795.1"/>
    <property type="molecule type" value="Genomic_DNA"/>
</dbReference>
<dbReference type="Proteomes" id="UP000823615">
    <property type="component" value="Unassembled WGS sequence"/>
</dbReference>
<dbReference type="InterPro" id="IPR053148">
    <property type="entry name" value="PD-DEXK-like_domain"/>
</dbReference>
<gene>
    <name evidence="2" type="ORF">IAA97_07455</name>
</gene>
<reference evidence="2" key="1">
    <citation type="submission" date="2020-10" db="EMBL/GenBank/DDBJ databases">
        <authorList>
            <person name="Gilroy R."/>
        </authorList>
    </citation>
    <scope>NUCLEOTIDE SEQUENCE</scope>
    <source>
        <strain evidence="2">7293</strain>
    </source>
</reference>
<proteinExistence type="predicted"/>
<dbReference type="InterPro" id="IPR009362">
    <property type="entry name" value="YhcG_C"/>
</dbReference>
<sequence>MLLQLFGFYFLNLYYKAEVNDPDDNDPIGIILCTDKPSEKIEYGFGGLENRIIASKYVLYLPDKKELKEEVQTFIEGWEEKDKE</sequence>
<evidence type="ECO:0000313" key="2">
    <source>
        <dbReference type="EMBL" id="MBO8436795.1"/>
    </source>
</evidence>
<organism evidence="2 3">
    <name type="scientific">Candidatus Ornithospirochaeta stercoripullorum</name>
    <dbReference type="NCBI Taxonomy" id="2840899"/>
    <lineage>
        <taxon>Bacteria</taxon>
        <taxon>Pseudomonadati</taxon>
        <taxon>Spirochaetota</taxon>
        <taxon>Spirochaetia</taxon>
        <taxon>Spirochaetales</taxon>
        <taxon>Spirochaetaceae</taxon>
        <taxon>Spirochaetaceae incertae sedis</taxon>
        <taxon>Candidatus Ornithospirochaeta</taxon>
    </lineage>
</organism>
<dbReference type="Pfam" id="PF06250">
    <property type="entry name" value="YhcG_C"/>
    <property type="match status" value="1"/>
</dbReference>
<evidence type="ECO:0000259" key="1">
    <source>
        <dbReference type="Pfam" id="PF06250"/>
    </source>
</evidence>
<name>A0A9D9E2M9_9SPIO</name>
<reference evidence="2" key="2">
    <citation type="journal article" date="2021" name="PeerJ">
        <title>Extensive microbial diversity within the chicken gut microbiome revealed by metagenomics and culture.</title>
        <authorList>
            <person name="Gilroy R."/>
            <person name="Ravi A."/>
            <person name="Getino M."/>
            <person name="Pursley I."/>
            <person name="Horton D.L."/>
            <person name="Alikhan N.F."/>
            <person name="Baker D."/>
            <person name="Gharbi K."/>
            <person name="Hall N."/>
            <person name="Watson M."/>
            <person name="Adriaenssens E.M."/>
            <person name="Foster-Nyarko E."/>
            <person name="Jarju S."/>
            <person name="Secka A."/>
            <person name="Antonio M."/>
            <person name="Oren A."/>
            <person name="Chaudhuri R.R."/>
            <person name="La Ragione R."/>
            <person name="Hildebrand F."/>
            <person name="Pallen M.J."/>
        </authorList>
    </citation>
    <scope>NUCLEOTIDE SEQUENCE</scope>
    <source>
        <strain evidence="2">7293</strain>
    </source>
</reference>
<dbReference type="PANTHER" id="PTHR30547">
    <property type="entry name" value="UNCHARACTERIZED PROTEIN YHCG-RELATED"/>
    <property type="match status" value="1"/>
</dbReference>